<name>A0ABW8J6W7_9GAMM</name>
<organism evidence="12 13">
    <name type="scientific">Rhodanobacter hydrolyticus</name>
    <dbReference type="NCBI Taxonomy" id="2250595"/>
    <lineage>
        <taxon>Bacteria</taxon>
        <taxon>Pseudomonadati</taxon>
        <taxon>Pseudomonadota</taxon>
        <taxon>Gammaproteobacteria</taxon>
        <taxon>Lysobacterales</taxon>
        <taxon>Rhodanobacteraceae</taxon>
        <taxon>Rhodanobacter</taxon>
    </lineage>
</organism>
<feature type="binding site" evidence="8">
    <location>
        <position position="257"/>
    </location>
    <ligand>
        <name>NADP(+)</name>
        <dbReference type="ChEBI" id="CHEBI:58349"/>
    </ligand>
</feature>
<keyword evidence="13" id="KW-1185">Reference proteome</keyword>
<comment type="caution">
    <text evidence="12">The sequence shown here is derived from an EMBL/GenBank/DDBJ whole genome shotgun (WGS) entry which is preliminary data.</text>
</comment>
<feature type="binding site" evidence="8">
    <location>
        <begin position="168"/>
        <end position="172"/>
    </location>
    <ligand>
        <name>NADP(+)</name>
        <dbReference type="ChEBI" id="CHEBI:58349"/>
    </ligand>
</feature>
<dbReference type="InterPro" id="IPR041121">
    <property type="entry name" value="SDH_C"/>
</dbReference>
<comment type="function">
    <text evidence="8">Involved in the biosynthesis of the chorismate, which leads to the biosynthesis of aromatic amino acids. Catalyzes the reversible NADPH linked reduction of 3-dehydroshikimate (DHSA) to yield shikimate (SA).</text>
</comment>
<accession>A0ABW8J6W7</accession>
<comment type="pathway">
    <text evidence="1 8">Metabolic intermediate biosynthesis; chorismate biosynthesis; chorismate from D-erythrose 4-phosphate and phosphoenolpyruvate: step 4/7.</text>
</comment>
<dbReference type="PANTHER" id="PTHR21089">
    <property type="entry name" value="SHIKIMATE DEHYDROGENASE"/>
    <property type="match status" value="1"/>
</dbReference>
<feature type="binding site" evidence="8">
    <location>
        <position position="127"/>
    </location>
    <ligand>
        <name>shikimate</name>
        <dbReference type="ChEBI" id="CHEBI:36208"/>
    </ligand>
</feature>
<dbReference type="CDD" id="cd01065">
    <property type="entry name" value="NAD_bind_Shikimate_DH"/>
    <property type="match status" value="1"/>
</dbReference>
<feature type="binding site" evidence="8">
    <location>
        <position position="259"/>
    </location>
    <ligand>
        <name>shikimate</name>
        <dbReference type="ChEBI" id="CHEBI:36208"/>
    </ligand>
</feature>
<evidence type="ECO:0000256" key="5">
    <source>
        <dbReference type="ARBA" id="ARBA00023002"/>
    </source>
</evidence>
<evidence type="ECO:0000256" key="8">
    <source>
        <dbReference type="HAMAP-Rule" id="MF_00222"/>
    </source>
</evidence>
<dbReference type="InterPro" id="IPR011342">
    <property type="entry name" value="Shikimate_DH"/>
</dbReference>
<evidence type="ECO:0000256" key="7">
    <source>
        <dbReference type="ARBA" id="ARBA00049442"/>
    </source>
</evidence>
<dbReference type="Pfam" id="PF01488">
    <property type="entry name" value="Shikimate_DH"/>
    <property type="match status" value="1"/>
</dbReference>
<sequence>MSHLTACDPRRTVRVRHPPCVWRSRRGSYNGLSFQEHRVSQPSQFAVFGHPIAHSLSPRIHQGFAQQFGITLEYRTIDATPGDFADAVRAFFIAGGTGANVTLPHKGAASSLADERSEAATRAGTANVLTRLPDGRLVAHNTDGAGLVRDLTERHRVDLRGHDALLLGAGGAARAVAWSLLDAGVQTLTIVNRTPETADALADAIGEPARVHTRYWDDLANLGSYDLIVNATSAGVLGGGLKLPMSLVGARALCYDLAYGAAAIDFVAWAKAGGARYAWDGLGMLVEQAAEAFALWHGRHPDTEPVYQSLRAEG</sequence>
<evidence type="ECO:0000256" key="1">
    <source>
        <dbReference type="ARBA" id="ARBA00004871"/>
    </source>
</evidence>
<feature type="binding site" evidence="8">
    <location>
        <position position="288"/>
    </location>
    <ligand>
        <name>shikimate</name>
        <dbReference type="ChEBI" id="CHEBI:36208"/>
    </ligand>
</feature>
<feature type="binding site" evidence="8">
    <location>
        <position position="281"/>
    </location>
    <ligand>
        <name>NADP(+)</name>
        <dbReference type="ChEBI" id="CHEBI:58349"/>
    </ligand>
</feature>
<dbReference type="Pfam" id="PF18317">
    <property type="entry name" value="SDH_C"/>
    <property type="match status" value="1"/>
</dbReference>
<dbReference type="SUPFAM" id="SSF51735">
    <property type="entry name" value="NAD(P)-binding Rossmann-fold domains"/>
    <property type="match status" value="1"/>
</dbReference>
<dbReference type="SUPFAM" id="SSF53223">
    <property type="entry name" value="Aminoacid dehydrogenase-like, N-terminal domain"/>
    <property type="match status" value="1"/>
</dbReference>
<feature type="binding site" evidence="8">
    <location>
        <begin position="55"/>
        <end position="57"/>
    </location>
    <ligand>
        <name>shikimate</name>
        <dbReference type="ChEBI" id="CHEBI:36208"/>
    </ligand>
</feature>
<feature type="domain" description="Shikimate dehydrogenase substrate binding N-terminal" evidence="10">
    <location>
        <begin position="47"/>
        <end position="129"/>
    </location>
</feature>
<evidence type="ECO:0000256" key="4">
    <source>
        <dbReference type="ARBA" id="ARBA00022857"/>
    </source>
</evidence>
<dbReference type="InterPro" id="IPR006151">
    <property type="entry name" value="Shikm_DH/Glu-tRNA_Rdtase"/>
</dbReference>
<evidence type="ECO:0000259" key="10">
    <source>
        <dbReference type="Pfam" id="PF08501"/>
    </source>
</evidence>
<keyword evidence="5 8" id="KW-0560">Oxidoreductase</keyword>
<keyword evidence="6 8" id="KW-0057">Aromatic amino acid biosynthesis</keyword>
<evidence type="ECO:0000313" key="12">
    <source>
        <dbReference type="EMBL" id="MFK2878031.1"/>
    </source>
</evidence>
<gene>
    <name evidence="8 12" type="primary">aroE</name>
    <name evidence="12" type="ORF">ISP25_13205</name>
</gene>
<evidence type="ECO:0000256" key="6">
    <source>
        <dbReference type="ARBA" id="ARBA00023141"/>
    </source>
</evidence>
<dbReference type="InterPro" id="IPR046346">
    <property type="entry name" value="Aminoacid_DH-like_N_sf"/>
</dbReference>
<dbReference type="EMBL" id="JADIKK010000008">
    <property type="protein sequence ID" value="MFK2878031.1"/>
    <property type="molecule type" value="Genomic_DNA"/>
</dbReference>
<feature type="domain" description="SDH C-terminal" evidence="11">
    <location>
        <begin position="281"/>
        <end position="311"/>
    </location>
</feature>
<evidence type="ECO:0000259" key="11">
    <source>
        <dbReference type="Pfam" id="PF18317"/>
    </source>
</evidence>
<comment type="similarity">
    <text evidence="8">Belongs to the shikimate dehydrogenase family.</text>
</comment>
<comment type="catalytic activity">
    <reaction evidence="7 8">
        <text>shikimate + NADP(+) = 3-dehydroshikimate + NADPH + H(+)</text>
        <dbReference type="Rhea" id="RHEA:17737"/>
        <dbReference type="ChEBI" id="CHEBI:15378"/>
        <dbReference type="ChEBI" id="CHEBI:16630"/>
        <dbReference type="ChEBI" id="CHEBI:36208"/>
        <dbReference type="ChEBI" id="CHEBI:57783"/>
        <dbReference type="ChEBI" id="CHEBI:58349"/>
        <dbReference type="EC" id="1.1.1.25"/>
    </reaction>
</comment>
<dbReference type="HAMAP" id="MF_00222">
    <property type="entry name" value="Shikimate_DH_AroE"/>
    <property type="match status" value="1"/>
</dbReference>
<feature type="binding site" evidence="8">
    <location>
        <position position="143"/>
    </location>
    <ligand>
        <name>shikimate</name>
        <dbReference type="ChEBI" id="CHEBI:36208"/>
    </ligand>
</feature>
<dbReference type="InterPro" id="IPR036291">
    <property type="entry name" value="NAD(P)-bd_dom_sf"/>
</dbReference>
<feature type="binding site" evidence="8">
    <location>
        <position position="102"/>
    </location>
    <ligand>
        <name>shikimate</name>
        <dbReference type="ChEBI" id="CHEBI:36208"/>
    </ligand>
</feature>
<dbReference type="Proteomes" id="UP001620339">
    <property type="component" value="Unassembled WGS sequence"/>
</dbReference>
<dbReference type="NCBIfam" id="NF001310">
    <property type="entry name" value="PRK00258.1-2"/>
    <property type="match status" value="1"/>
</dbReference>
<evidence type="ECO:0000313" key="13">
    <source>
        <dbReference type="Proteomes" id="UP001620339"/>
    </source>
</evidence>
<comment type="subunit">
    <text evidence="8">Homodimer.</text>
</comment>
<dbReference type="EC" id="1.1.1.25" evidence="2 8"/>
<evidence type="ECO:0000256" key="3">
    <source>
        <dbReference type="ARBA" id="ARBA00022605"/>
    </source>
</evidence>
<dbReference type="Gene3D" id="3.40.50.10860">
    <property type="entry name" value="Leucine Dehydrogenase, chain A, domain 1"/>
    <property type="match status" value="1"/>
</dbReference>
<reference evidence="12 13" key="1">
    <citation type="submission" date="2020-10" db="EMBL/GenBank/DDBJ databases">
        <title>Phylogeny of dyella-like bacteria.</title>
        <authorList>
            <person name="Fu J."/>
        </authorList>
    </citation>
    <scope>NUCLEOTIDE SEQUENCE [LARGE SCALE GENOMIC DNA]</scope>
    <source>
        <strain evidence="12 13">KACC 19113</strain>
    </source>
</reference>
<dbReference type="InterPro" id="IPR013708">
    <property type="entry name" value="Shikimate_DH-bd_N"/>
</dbReference>
<proteinExistence type="inferred from homology"/>
<feature type="binding site" evidence="8">
    <location>
        <position position="118"/>
    </location>
    <ligand>
        <name>NADP(+)</name>
        <dbReference type="ChEBI" id="CHEBI:58349"/>
    </ligand>
</feature>
<dbReference type="InterPro" id="IPR022893">
    <property type="entry name" value="Shikimate_DH_fam"/>
</dbReference>
<feature type="domain" description="Quinate/shikimate 5-dehydrogenase/glutamyl-tRNA reductase" evidence="9">
    <location>
        <begin position="154"/>
        <end position="234"/>
    </location>
</feature>
<comment type="caution">
    <text evidence="8">Lacks conserved residue(s) required for the propagation of feature annotation.</text>
</comment>
<dbReference type="NCBIfam" id="TIGR00507">
    <property type="entry name" value="aroE"/>
    <property type="match status" value="1"/>
</dbReference>
<keyword evidence="4 8" id="KW-0521">NADP</keyword>
<protein>
    <recommendedName>
        <fullName evidence="2 8">Shikimate dehydrogenase (NADP(+))</fullName>
        <shortName evidence="8">SDH</shortName>
        <ecNumber evidence="2 8">1.1.1.25</ecNumber>
    </recommendedName>
</protein>
<dbReference type="GO" id="GO:0004764">
    <property type="term" value="F:shikimate 3-dehydrogenase (NADP+) activity"/>
    <property type="evidence" value="ECO:0007669"/>
    <property type="project" value="UniProtKB-EC"/>
</dbReference>
<dbReference type="Gene3D" id="3.40.50.720">
    <property type="entry name" value="NAD(P)-binding Rossmann-like Domain"/>
    <property type="match status" value="1"/>
</dbReference>
<evidence type="ECO:0000259" key="9">
    <source>
        <dbReference type="Pfam" id="PF01488"/>
    </source>
</evidence>
<feature type="active site" description="Proton acceptor" evidence="8">
    <location>
        <position position="106"/>
    </location>
</feature>
<keyword evidence="3 8" id="KW-0028">Amino-acid biosynthesis</keyword>
<dbReference type="PANTHER" id="PTHR21089:SF1">
    <property type="entry name" value="BIFUNCTIONAL 3-DEHYDROQUINATE DEHYDRATASE_SHIKIMATE DEHYDROGENASE, CHLOROPLASTIC"/>
    <property type="match status" value="1"/>
</dbReference>
<evidence type="ECO:0000256" key="2">
    <source>
        <dbReference type="ARBA" id="ARBA00012962"/>
    </source>
</evidence>
<dbReference type="Pfam" id="PF08501">
    <property type="entry name" value="Shikimate_dh_N"/>
    <property type="match status" value="1"/>
</dbReference>